<name>A0A2N3NFY7_9PEZI</name>
<keyword evidence="3" id="KW-1185">Reference proteome</keyword>
<evidence type="ECO:0000313" key="3">
    <source>
        <dbReference type="Proteomes" id="UP000233524"/>
    </source>
</evidence>
<sequence length="273" mass="30479">MLAEERALFKAINSSKDVRWPVAAGSPVATWEKVFLLTQMQLSGSEWPNRINHRRKRELMAEKKSIFKVLNRIIRCVIDVMGLKRDAEGVRNGLELLRSLEAGVWDLEGKDILQVAGIGPKLAEKLGKAGITTSTALARMESWNFERVLSKKPPFGVGMMAKMKQFPILGVTATQAGRMQEDGRMAVIKATLCFENAEAPKWKALRVKVVFWAETKSSCTLVFFWRSVIQKLANNKSTELIFGANIPAGETVSVYFSCEEIVGTMVQQSIQIT</sequence>
<dbReference type="Proteomes" id="UP000233524">
    <property type="component" value="Unassembled WGS sequence"/>
</dbReference>
<dbReference type="OrthoDB" id="5575at2759"/>
<dbReference type="SUPFAM" id="SSF158702">
    <property type="entry name" value="Sec63 N-terminal domain-like"/>
    <property type="match status" value="1"/>
</dbReference>
<evidence type="ECO:0000313" key="2">
    <source>
        <dbReference type="EMBL" id="PKS11359.1"/>
    </source>
</evidence>
<evidence type="ECO:0000259" key="1">
    <source>
        <dbReference type="Pfam" id="PF02889"/>
    </source>
</evidence>
<dbReference type="GO" id="GO:0051321">
    <property type="term" value="P:meiotic cell cycle"/>
    <property type="evidence" value="ECO:0007669"/>
    <property type="project" value="UniProtKB-KW"/>
</dbReference>
<dbReference type="InterPro" id="IPR052247">
    <property type="entry name" value="Meiotic_Crossover_Helicase"/>
</dbReference>
<protein>
    <recommendedName>
        <fullName evidence="1">SEC63 domain-containing protein</fullName>
    </recommendedName>
</protein>
<dbReference type="InterPro" id="IPR004179">
    <property type="entry name" value="Sec63-dom"/>
</dbReference>
<dbReference type="PANTHER" id="PTHR47835">
    <property type="entry name" value="HFM1, ATP DEPENDENT DNA HELICASE HOMOLOG"/>
    <property type="match status" value="1"/>
</dbReference>
<dbReference type="Pfam" id="PF02889">
    <property type="entry name" value="Sec63"/>
    <property type="match status" value="1"/>
</dbReference>
<proteinExistence type="predicted"/>
<dbReference type="Gene3D" id="1.10.3380.10">
    <property type="entry name" value="Sec63 N-terminal domain-like domain"/>
    <property type="match status" value="1"/>
</dbReference>
<accession>A0A2N3NFY7</accession>
<dbReference type="GO" id="GO:0043138">
    <property type="term" value="F:3'-5' DNA helicase activity"/>
    <property type="evidence" value="ECO:0007669"/>
    <property type="project" value="UniProtKB-EC"/>
</dbReference>
<feature type="domain" description="SEC63" evidence="1">
    <location>
        <begin position="4"/>
        <end position="270"/>
    </location>
</feature>
<dbReference type="EMBL" id="NLAX01000008">
    <property type="protein sequence ID" value="PKS11359.1"/>
    <property type="molecule type" value="Genomic_DNA"/>
</dbReference>
<dbReference type="VEuPathDB" id="FungiDB:jhhlp_003121"/>
<organism evidence="2 3">
    <name type="scientific">Lomentospora prolificans</name>
    <dbReference type="NCBI Taxonomy" id="41688"/>
    <lineage>
        <taxon>Eukaryota</taxon>
        <taxon>Fungi</taxon>
        <taxon>Dikarya</taxon>
        <taxon>Ascomycota</taxon>
        <taxon>Pezizomycotina</taxon>
        <taxon>Sordariomycetes</taxon>
        <taxon>Hypocreomycetidae</taxon>
        <taxon>Microascales</taxon>
        <taxon>Microascaceae</taxon>
        <taxon>Lomentospora</taxon>
    </lineage>
</organism>
<gene>
    <name evidence="2" type="ORF">jhhlp_003121</name>
</gene>
<comment type="caution">
    <text evidence="2">The sequence shown here is derived from an EMBL/GenBank/DDBJ whole genome shotgun (WGS) entry which is preliminary data.</text>
</comment>
<dbReference type="STRING" id="41688.A0A2N3NFY7"/>
<reference evidence="2 3" key="1">
    <citation type="journal article" date="2017" name="G3 (Bethesda)">
        <title>First Draft Genome Sequence of the Pathogenic Fungus Lomentospora prolificans (Formerly Scedosporium prolificans).</title>
        <authorList>
            <person name="Luo R."/>
            <person name="Zimin A."/>
            <person name="Workman R."/>
            <person name="Fan Y."/>
            <person name="Pertea G."/>
            <person name="Grossman N."/>
            <person name="Wear M.P."/>
            <person name="Jia B."/>
            <person name="Miller H."/>
            <person name="Casadevall A."/>
            <person name="Timp W."/>
            <person name="Zhang S.X."/>
            <person name="Salzberg S.L."/>
        </authorList>
    </citation>
    <scope>NUCLEOTIDE SEQUENCE [LARGE SCALE GENOMIC DNA]</scope>
    <source>
        <strain evidence="2 3">JHH-5317</strain>
    </source>
</reference>
<dbReference type="AlphaFoldDB" id="A0A2N3NFY7"/>
<dbReference type="PANTHER" id="PTHR47835:SF3">
    <property type="entry name" value="HELICASE FOR MEIOSIS 1"/>
    <property type="match status" value="1"/>
</dbReference>
<dbReference type="GO" id="GO:0016787">
    <property type="term" value="F:hydrolase activity"/>
    <property type="evidence" value="ECO:0007669"/>
    <property type="project" value="UniProtKB-KW"/>
</dbReference>
<dbReference type="InParanoid" id="A0A2N3NFY7"/>